<keyword evidence="1" id="KW-1133">Transmembrane helix</keyword>
<organism evidence="2">
    <name type="scientific">Rhizophora mucronata</name>
    <name type="common">Asiatic mangrove</name>
    <dbReference type="NCBI Taxonomy" id="61149"/>
    <lineage>
        <taxon>Eukaryota</taxon>
        <taxon>Viridiplantae</taxon>
        <taxon>Streptophyta</taxon>
        <taxon>Embryophyta</taxon>
        <taxon>Tracheophyta</taxon>
        <taxon>Spermatophyta</taxon>
        <taxon>Magnoliopsida</taxon>
        <taxon>eudicotyledons</taxon>
        <taxon>Gunneridae</taxon>
        <taxon>Pentapetalae</taxon>
        <taxon>rosids</taxon>
        <taxon>fabids</taxon>
        <taxon>Malpighiales</taxon>
        <taxon>Rhizophoraceae</taxon>
        <taxon>Rhizophora</taxon>
    </lineage>
</organism>
<evidence type="ECO:0000313" key="2">
    <source>
        <dbReference type="EMBL" id="MBX19241.1"/>
    </source>
</evidence>
<dbReference type="AlphaFoldDB" id="A0A2P2LMM6"/>
<protein>
    <submittedName>
        <fullName evidence="2">Translocon-associated protein alpha subunit</fullName>
    </submittedName>
</protein>
<sequence length="207" mass="24453">MKHAGVGQLFFFSEIPGTFWVKIFHPFILLWSIEVLNLLSALILSGCRPSTMQLFRHLLWPLSHTSLLLASIYSLETLIWWAPLFMKWISIHIEVFFTMAPLKLLNLVVSSAWSQFFLLPLELPFLSSLVYGCKVKYRIFLRKQREPQRLKLELQLEMPRWMNGLRELHILSHNLPNLRRKSRWAKYVQLQHYSKVQNLVAHARCIG</sequence>
<name>A0A2P2LMM6_RHIMU</name>
<feature type="transmembrane region" description="Helical" evidence="1">
    <location>
        <begin position="23"/>
        <end position="46"/>
    </location>
</feature>
<accession>A0A2P2LMM6</accession>
<evidence type="ECO:0000256" key="1">
    <source>
        <dbReference type="SAM" id="Phobius"/>
    </source>
</evidence>
<keyword evidence="1" id="KW-0472">Membrane</keyword>
<feature type="transmembrane region" description="Helical" evidence="1">
    <location>
        <begin position="112"/>
        <end position="133"/>
    </location>
</feature>
<proteinExistence type="predicted"/>
<reference evidence="2" key="1">
    <citation type="submission" date="2018-02" db="EMBL/GenBank/DDBJ databases">
        <title>Rhizophora mucronata_Transcriptome.</title>
        <authorList>
            <person name="Meera S.P."/>
            <person name="Sreeshan A."/>
            <person name="Augustine A."/>
        </authorList>
    </citation>
    <scope>NUCLEOTIDE SEQUENCE</scope>
    <source>
        <tissue evidence="2">Leaf</tissue>
    </source>
</reference>
<dbReference type="EMBL" id="GGEC01038757">
    <property type="protein sequence ID" value="MBX19241.1"/>
    <property type="molecule type" value="Transcribed_RNA"/>
</dbReference>
<feature type="transmembrane region" description="Helical" evidence="1">
    <location>
        <begin position="58"/>
        <end position="82"/>
    </location>
</feature>
<keyword evidence="1" id="KW-0812">Transmembrane</keyword>